<evidence type="ECO:0000313" key="2">
    <source>
        <dbReference type="EMBL" id="NNU43263.1"/>
    </source>
</evidence>
<evidence type="ECO:0000256" key="1">
    <source>
        <dbReference type="SAM" id="SignalP"/>
    </source>
</evidence>
<feature type="signal peptide" evidence="1">
    <location>
        <begin position="1"/>
        <end position="34"/>
    </location>
</feature>
<evidence type="ECO:0008006" key="4">
    <source>
        <dbReference type="Google" id="ProtNLM"/>
    </source>
</evidence>
<sequence length="163" mass="17597">MRPAHPLRQTAARLLLAGVLAVAPLLPAGAQAVAADYTLTRPAWVPEAELTPRQPLAAVGPVRLSAAGSHTGSGLSLEAGEKWFARAGIGRSLVTDVMSVGGGYRFPGGNALSMHVTRQFGQEGLGLAVRYDWRWSYLRFSYDQPLRSQHESDRLRFSAGVRF</sequence>
<reference evidence="2 3" key="2">
    <citation type="submission" date="2020-06" db="EMBL/GenBank/DDBJ databases">
        <title>Ramlibacter rhizophilus sp. nov., isolated from rhizosphere soil of national flower Mugunghwa from South Korea.</title>
        <authorList>
            <person name="Zheng-Fei Y."/>
            <person name="Huan T."/>
        </authorList>
    </citation>
    <scope>NUCLEOTIDE SEQUENCE [LARGE SCALE GENOMIC DNA]</scope>
    <source>
        <strain evidence="2 3">B156</strain>
    </source>
</reference>
<dbReference type="EMBL" id="JABFCS010000001">
    <property type="protein sequence ID" value="NNU43263.1"/>
    <property type="molecule type" value="Genomic_DNA"/>
</dbReference>
<dbReference type="RefSeq" id="WP_171558307.1">
    <property type="nucleotide sequence ID" value="NZ_JABFCS010000001.1"/>
</dbReference>
<reference evidence="2 3" key="1">
    <citation type="submission" date="2020-05" db="EMBL/GenBank/DDBJ databases">
        <authorList>
            <person name="Khan S.A."/>
            <person name="Jeon C.O."/>
            <person name="Chun B.H."/>
        </authorList>
    </citation>
    <scope>NUCLEOTIDE SEQUENCE [LARGE SCALE GENOMIC DNA]</scope>
    <source>
        <strain evidence="2 3">B156</strain>
    </source>
</reference>
<keyword evidence="1" id="KW-0732">Signal</keyword>
<feature type="chain" id="PRO_5032929924" description="Outer membrane protein beta-barrel domain-containing protein" evidence="1">
    <location>
        <begin position="35"/>
        <end position="163"/>
    </location>
</feature>
<keyword evidence="3" id="KW-1185">Reference proteome</keyword>
<comment type="caution">
    <text evidence="2">The sequence shown here is derived from an EMBL/GenBank/DDBJ whole genome shotgun (WGS) entry which is preliminary data.</text>
</comment>
<evidence type="ECO:0000313" key="3">
    <source>
        <dbReference type="Proteomes" id="UP000552954"/>
    </source>
</evidence>
<proteinExistence type="predicted"/>
<gene>
    <name evidence="2" type="ORF">HK415_08975</name>
</gene>
<dbReference type="AlphaFoldDB" id="A0A849KGJ8"/>
<organism evidence="2 3">
    <name type="scientific">Ramlibacter montanisoli</name>
    <dbReference type="NCBI Taxonomy" id="2732512"/>
    <lineage>
        <taxon>Bacteria</taxon>
        <taxon>Pseudomonadati</taxon>
        <taxon>Pseudomonadota</taxon>
        <taxon>Betaproteobacteria</taxon>
        <taxon>Burkholderiales</taxon>
        <taxon>Comamonadaceae</taxon>
        <taxon>Ramlibacter</taxon>
    </lineage>
</organism>
<accession>A0A849KGJ8</accession>
<name>A0A849KGJ8_9BURK</name>
<protein>
    <recommendedName>
        <fullName evidence="4">Outer membrane protein beta-barrel domain-containing protein</fullName>
    </recommendedName>
</protein>
<dbReference type="Proteomes" id="UP000552954">
    <property type="component" value="Unassembled WGS sequence"/>
</dbReference>